<dbReference type="Gene3D" id="3.40.960.10">
    <property type="entry name" value="VSR Endonuclease"/>
    <property type="match status" value="1"/>
</dbReference>
<accession>A0ABQ1PK60</accession>
<organism evidence="1 2">
    <name type="scientific">Tersicoccus solisilvae</name>
    <dbReference type="NCBI Taxonomy" id="1882339"/>
    <lineage>
        <taxon>Bacteria</taxon>
        <taxon>Bacillati</taxon>
        <taxon>Actinomycetota</taxon>
        <taxon>Actinomycetes</taxon>
        <taxon>Micrococcales</taxon>
        <taxon>Micrococcaceae</taxon>
        <taxon>Tersicoccus</taxon>
    </lineage>
</organism>
<evidence type="ECO:0000313" key="1">
    <source>
        <dbReference type="EMBL" id="GGC98570.1"/>
    </source>
</evidence>
<keyword evidence="2" id="KW-1185">Reference proteome</keyword>
<protein>
    <recommendedName>
        <fullName evidence="3">DUF559 domain-containing protein</fullName>
    </recommendedName>
</protein>
<dbReference type="Proteomes" id="UP000597761">
    <property type="component" value="Unassembled WGS sequence"/>
</dbReference>
<sequence>MGRLVESGVLRRVRRGWYIADERWQRLSPEHRYLVRVYAVGLPLPASTTVSHQSAAVLSGLDLLAIPADVHLRPATQHGGRGPRSGIVHHRSPVRLSDARTIQGVRVTGPEDLVRDTAATLTHRGALVIADQVAAQGLDTDALRSWIAENPGRPGVRRLARVLDRLDPASESAGETLTRVLLHEWAVPLPISQYWITTAIGDHRVDFAWPDRRLVLEFDGRGKYFDYRPTAEALYEERRREKALVNAGWRVIRIGWPDVTGRSDALRRLLLTALAAAAA</sequence>
<dbReference type="InterPro" id="IPR011335">
    <property type="entry name" value="Restrct_endonuc-II-like"/>
</dbReference>
<dbReference type="EMBL" id="BMJI01000022">
    <property type="protein sequence ID" value="GGC98570.1"/>
    <property type="molecule type" value="Genomic_DNA"/>
</dbReference>
<dbReference type="SUPFAM" id="SSF52980">
    <property type="entry name" value="Restriction endonuclease-like"/>
    <property type="match status" value="1"/>
</dbReference>
<name>A0ABQ1PK60_9MICC</name>
<proteinExistence type="predicted"/>
<reference evidence="2" key="1">
    <citation type="journal article" date="2019" name="Int. J. Syst. Evol. Microbiol.">
        <title>The Global Catalogue of Microorganisms (GCM) 10K type strain sequencing project: providing services to taxonomists for standard genome sequencing and annotation.</title>
        <authorList>
            <consortium name="The Broad Institute Genomics Platform"/>
            <consortium name="The Broad Institute Genome Sequencing Center for Infectious Disease"/>
            <person name="Wu L."/>
            <person name="Ma J."/>
        </authorList>
    </citation>
    <scope>NUCLEOTIDE SEQUENCE [LARGE SCALE GENOMIC DNA]</scope>
    <source>
        <strain evidence="2">CGMCC 1.15480</strain>
    </source>
</reference>
<evidence type="ECO:0008006" key="3">
    <source>
        <dbReference type="Google" id="ProtNLM"/>
    </source>
</evidence>
<evidence type="ECO:0000313" key="2">
    <source>
        <dbReference type="Proteomes" id="UP000597761"/>
    </source>
</evidence>
<gene>
    <name evidence="1" type="ORF">GCM10011512_26860</name>
</gene>
<comment type="caution">
    <text evidence="1">The sequence shown here is derived from an EMBL/GenBank/DDBJ whole genome shotgun (WGS) entry which is preliminary data.</text>
</comment>